<comment type="caution">
    <text evidence="10">The sequence shown here is derived from an EMBL/GenBank/DDBJ whole genome shotgun (WGS) entry which is preliminary data.</text>
</comment>
<dbReference type="PANTHER" id="PTHR18919:SF156">
    <property type="entry name" value="ACETYL-COA ACETYLTRANSFERASE, MITOCHONDRIAL"/>
    <property type="match status" value="1"/>
</dbReference>
<dbReference type="EMBL" id="LCIR01000005">
    <property type="protein sequence ID" value="KKT59926.1"/>
    <property type="molecule type" value="Genomic_DNA"/>
</dbReference>
<dbReference type="Pfam" id="PF00108">
    <property type="entry name" value="Thiolase_N"/>
    <property type="match status" value="1"/>
</dbReference>
<feature type="domain" description="Thiolase N-terminal" evidence="8">
    <location>
        <begin position="28"/>
        <end position="248"/>
    </location>
</feature>
<dbReference type="PIRSF" id="PIRSF000429">
    <property type="entry name" value="Ac-CoA_Ac_transf"/>
    <property type="match status" value="1"/>
</dbReference>
<dbReference type="InterPro" id="IPR020617">
    <property type="entry name" value="Thiolase_C"/>
</dbReference>
<dbReference type="GO" id="GO:0003985">
    <property type="term" value="F:acetyl-CoA C-acetyltransferase activity"/>
    <property type="evidence" value="ECO:0007669"/>
    <property type="project" value="TreeGrafter"/>
</dbReference>
<sequence>MAKRREAYIVAMMRSPIAKVEKIKGTETYKSAISSLTPQELTRQVLRGLFILNGLAPNCVDFFAMGSAVSLKTADQAPVKEIALLSEMEHADCELVEKACSSGLVAAYRAAQSIWHEGADFAIGGGIDMMSQDAARTNAALWDSLAGKFMYQLADEKAVELGISREEHDKYASESYERAKKFLYNTGSYVTAIVIPGQEQFLLTFDEIPTMRDMTLEKIQRVRVFEECQILTPASSSKWGDGVAVAAFASPRFVRTHKLRPLARFVAFTRASGNEPKNFVTEPAKAVRKLLKKTKTEIEKVDVALVNEAFATSPLDFMRTTGMPHEKVNPRGGAIALGHPLGMSGMRIMSEAVHILNQENKNIAIVSVCNAKDEATAAEIHRT</sequence>
<protein>
    <submittedName>
        <fullName evidence="10">Acetyl-CoA acetyltransferase</fullName>
    </submittedName>
</protein>
<evidence type="ECO:0000256" key="1">
    <source>
        <dbReference type="ARBA" id="ARBA00010982"/>
    </source>
</evidence>
<comment type="similarity">
    <text evidence="1 7">Belongs to the thiolase-like superfamily. Thiolase family.</text>
</comment>
<feature type="active site" description="Proton acceptor" evidence="6">
    <location>
        <position position="339"/>
    </location>
</feature>
<dbReference type="InterPro" id="IPR002155">
    <property type="entry name" value="Thiolase"/>
</dbReference>
<dbReference type="PATRIC" id="fig|1618645.3.peg.448"/>
<feature type="active site" description="Proton acceptor" evidence="6">
    <location>
        <position position="369"/>
    </location>
</feature>
<dbReference type="GO" id="GO:0046872">
    <property type="term" value="F:metal ion binding"/>
    <property type="evidence" value="ECO:0007669"/>
    <property type="project" value="UniProtKB-KW"/>
</dbReference>
<evidence type="ECO:0000256" key="7">
    <source>
        <dbReference type="RuleBase" id="RU003557"/>
    </source>
</evidence>
<keyword evidence="5 7" id="KW-0012">Acyltransferase</keyword>
<dbReference type="AlphaFoldDB" id="A0A0G1IKK7"/>
<keyword evidence="4" id="KW-0630">Potassium</keyword>
<evidence type="ECO:0000259" key="8">
    <source>
        <dbReference type="Pfam" id="PF00108"/>
    </source>
</evidence>
<evidence type="ECO:0000313" key="10">
    <source>
        <dbReference type="EMBL" id="KKT59926.1"/>
    </source>
</evidence>
<dbReference type="SUPFAM" id="SSF53901">
    <property type="entry name" value="Thiolase-like"/>
    <property type="match status" value="2"/>
</dbReference>
<proteinExistence type="inferred from homology"/>
<accession>A0A0G1IKK7</accession>
<evidence type="ECO:0000256" key="2">
    <source>
        <dbReference type="ARBA" id="ARBA00022679"/>
    </source>
</evidence>
<evidence type="ECO:0000256" key="6">
    <source>
        <dbReference type="PIRSR" id="PIRSR000429-1"/>
    </source>
</evidence>
<evidence type="ECO:0000256" key="5">
    <source>
        <dbReference type="ARBA" id="ARBA00023315"/>
    </source>
</evidence>
<reference evidence="10 11" key="1">
    <citation type="journal article" date="2015" name="Nature">
        <title>rRNA introns, odd ribosomes, and small enigmatic genomes across a large radiation of phyla.</title>
        <authorList>
            <person name="Brown C.T."/>
            <person name="Hug L.A."/>
            <person name="Thomas B.C."/>
            <person name="Sharon I."/>
            <person name="Castelle C.J."/>
            <person name="Singh A."/>
            <person name="Wilkins M.J."/>
            <person name="Williams K.H."/>
            <person name="Banfield J.F."/>
        </authorList>
    </citation>
    <scope>NUCLEOTIDE SEQUENCE [LARGE SCALE GENOMIC DNA]</scope>
</reference>
<feature type="domain" description="Thiolase C-terminal" evidence="9">
    <location>
        <begin position="260"/>
        <end position="380"/>
    </location>
</feature>
<evidence type="ECO:0000256" key="4">
    <source>
        <dbReference type="ARBA" id="ARBA00022958"/>
    </source>
</evidence>
<evidence type="ECO:0000256" key="3">
    <source>
        <dbReference type="ARBA" id="ARBA00022723"/>
    </source>
</evidence>
<gene>
    <name evidence="10" type="ORF">UW53_C0005G0009</name>
</gene>
<dbReference type="Pfam" id="PF02803">
    <property type="entry name" value="Thiolase_C"/>
    <property type="match status" value="1"/>
</dbReference>
<dbReference type="Gene3D" id="3.40.47.10">
    <property type="match status" value="1"/>
</dbReference>
<feature type="active site" description="Acyl-thioester intermediate" evidence="6">
    <location>
        <position position="100"/>
    </location>
</feature>
<dbReference type="CDD" id="cd00751">
    <property type="entry name" value="thiolase"/>
    <property type="match status" value="1"/>
</dbReference>
<dbReference type="GO" id="GO:0006635">
    <property type="term" value="P:fatty acid beta-oxidation"/>
    <property type="evidence" value="ECO:0007669"/>
    <property type="project" value="TreeGrafter"/>
</dbReference>
<name>A0A0G1IKK7_9BACT</name>
<dbReference type="PANTHER" id="PTHR18919">
    <property type="entry name" value="ACETYL-COA C-ACYLTRANSFERASE"/>
    <property type="match status" value="1"/>
</dbReference>
<dbReference type="InterPro" id="IPR016039">
    <property type="entry name" value="Thiolase-like"/>
</dbReference>
<dbReference type="Proteomes" id="UP000034087">
    <property type="component" value="Unassembled WGS sequence"/>
</dbReference>
<keyword evidence="2 7" id="KW-0808">Transferase</keyword>
<dbReference type="PROSITE" id="PS00737">
    <property type="entry name" value="THIOLASE_2"/>
    <property type="match status" value="1"/>
</dbReference>
<organism evidence="10 11">
    <name type="scientific">Candidatus Giovannonibacteria bacterium GW2011_GWA1_44_25</name>
    <dbReference type="NCBI Taxonomy" id="1618645"/>
    <lineage>
        <taxon>Bacteria</taxon>
        <taxon>Candidatus Giovannoniibacteriota</taxon>
    </lineage>
</organism>
<keyword evidence="3" id="KW-0479">Metal-binding</keyword>
<evidence type="ECO:0000313" key="11">
    <source>
        <dbReference type="Proteomes" id="UP000034087"/>
    </source>
</evidence>
<dbReference type="InterPro" id="IPR020613">
    <property type="entry name" value="Thiolase_CS"/>
</dbReference>
<dbReference type="InterPro" id="IPR020616">
    <property type="entry name" value="Thiolase_N"/>
</dbReference>
<evidence type="ECO:0000259" key="9">
    <source>
        <dbReference type="Pfam" id="PF02803"/>
    </source>
</evidence>